<dbReference type="GO" id="GO:0042564">
    <property type="term" value="C:NLS-dependent protein nuclear import complex"/>
    <property type="evidence" value="ECO:0007669"/>
    <property type="project" value="EnsemblFungi"/>
</dbReference>
<dbReference type="GO" id="GO:0051292">
    <property type="term" value="P:nuclear pore complex assembly"/>
    <property type="evidence" value="ECO:0007669"/>
    <property type="project" value="EnsemblFungi"/>
</dbReference>
<dbReference type="Proteomes" id="UP000095085">
    <property type="component" value="Unassembled WGS sequence"/>
</dbReference>
<keyword evidence="5" id="KW-0653">Protein transport</keyword>
<dbReference type="GO" id="GO:0097718">
    <property type="term" value="F:disordered domain specific binding"/>
    <property type="evidence" value="ECO:0007669"/>
    <property type="project" value="EnsemblFungi"/>
</dbReference>
<name>A0A1E4RDN0_9ASCO</name>
<dbReference type="EMBL" id="KV454544">
    <property type="protein sequence ID" value="ODV65374.1"/>
    <property type="molecule type" value="Genomic_DNA"/>
</dbReference>
<keyword evidence="3" id="KW-0963">Cytoplasm</keyword>
<sequence>MENIAQILEAALLNPDANKRTEAERQLNEAASNHFVEYLGCLVEALANRNNKVEVRMLAGLGLKNQLTSKNSRTRSEQQIRWINLDVSTKSKIKQTTIDALLSDDDGISNAISQLVATIAIIELPRNEWPELIPIIVENTKVEKPLNIKRTCLLTIGYICESSDPNNPEILAQSNGILVSIVQGAQSDEPSTKIRLTALNALANSLEFIKLNFEHDGERNYIMQVVCEATQADDNELQAAAFGCLAKIMQIYYRFMQIYMEKALYGLTLSGMQSPDEKVACMAIEFWSTVCEEEFDIASQRHELQSRGLGQLNDLMSFNFCIIATSDVLPTLLNLLTKQNEDPEDDDWSVAMAAGACLQLFAQSAGFYVVEPTLQFVAANIVNNEDWRYREAAVMAFGSILEGIEPDQAKTFINEALGPILPLIKDETLQVKETVAWCLGRIVENLIEIRDIEGHFNALLESLVTGLSDHPKVSTNCCWSFI</sequence>
<dbReference type="GO" id="GO:0005635">
    <property type="term" value="C:nuclear envelope"/>
    <property type="evidence" value="ECO:0007669"/>
    <property type="project" value="EnsemblFungi"/>
</dbReference>
<dbReference type="GO" id="GO:0005829">
    <property type="term" value="C:cytosol"/>
    <property type="evidence" value="ECO:0007669"/>
    <property type="project" value="EnsemblFungi"/>
</dbReference>
<dbReference type="Pfam" id="PF03810">
    <property type="entry name" value="IBN_N"/>
    <property type="match status" value="1"/>
</dbReference>
<dbReference type="GeneID" id="30996239"/>
<dbReference type="SMART" id="SM00913">
    <property type="entry name" value="IBN_N"/>
    <property type="match status" value="1"/>
</dbReference>
<comment type="subcellular location">
    <subcellularLocation>
        <location evidence="1">Cytoplasm</location>
    </subcellularLocation>
</comment>
<dbReference type="PROSITE" id="PS50166">
    <property type="entry name" value="IMPORTIN_B_NT"/>
    <property type="match status" value="1"/>
</dbReference>
<dbReference type="STRING" id="984485.A0A1E4RDN0"/>
<dbReference type="Pfam" id="PF13513">
    <property type="entry name" value="HEAT_EZ"/>
    <property type="match status" value="1"/>
</dbReference>
<dbReference type="SUPFAM" id="SSF48371">
    <property type="entry name" value="ARM repeat"/>
    <property type="match status" value="1"/>
</dbReference>
<dbReference type="GO" id="GO:0044877">
    <property type="term" value="F:protein-containing complex binding"/>
    <property type="evidence" value="ECO:0007669"/>
    <property type="project" value="EnsemblFungi"/>
</dbReference>
<dbReference type="GO" id="GO:0006612">
    <property type="term" value="P:protein targeting to membrane"/>
    <property type="evidence" value="ECO:0007669"/>
    <property type="project" value="EnsemblFungi"/>
</dbReference>
<dbReference type="OrthoDB" id="10263328at2759"/>
<organism evidence="7 8">
    <name type="scientific">Hyphopichia burtonii NRRL Y-1933</name>
    <dbReference type="NCBI Taxonomy" id="984485"/>
    <lineage>
        <taxon>Eukaryota</taxon>
        <taxon>Fungi</taxon>
        <taxon>Dikarya</taxon>
        <taxon>Ascomycota</taxon>
        <taxon>Saccharomycotina</taxon>
        <taxon>Pichiomycetes</taxon>
        <taxon>Debaryomycetaceae</taxon>
        <taxon>Hyphopichia</taxon>
    </lineage>
</organism>
<dbReference type="GO" id="GO:0005085">
    <property type="term" value="F:guanyl-nucleotide exchange factor activity"/>
    <property type="evidence" value="ECO:0007669"/>
    <property type="project" value="EnsemblFungi"/>
</dbReference>
<reference evidence="8" key="1">
    <citation type="submission" date="2016-05" db="EMBL/GenBank/DDBJ databases">
        <title>Comparative genomics of biotechnologically important yeasts.</title>
        <authorList>
            <consortium name="DOE Joint Genome Institute"/>
            <person name="Riley R."/>
            <person name="Haridas S."/>
            <person name="Wolfe K.H."/>
            <person name="Lopes M.R."/>
            <person name="Hittinger C.T."/>
            <person name="Goker M."/>
            <person name="Salamov A."/>
            <person name="Wisecaver J."/>
            <person name="Long T.M."/>
            <person name="Aerts A.L."/>
            <person name="Barry K."/>
            <person name="Choi C."/>
            <person name="Clum A."/>
            <person name="Coughlan A.Y."/>
            <person name="Deshpande S."/>
            <person name="Douglass A.P."/>
            <person name="Hanson S.J."/>
            <person name="Klenk H.-P."/>
            <person name="Labutti K."/>
            <person name="Lapidus A."/>
            <person name="Lindquist E."/>
            <person name="Lipzen A."/>
            <person name="Meier-Kolthoff J.P."/>
            <person name="Ohm R.A."/>
            <person name="Otillar R.P."/>
            <person name="Pangilinan J."/>
            <person name="Peng Y."/>
            <person name="Rokas A."/>
            <person name="Rosa C.A."/>
            <person name="Scheuner C."/>
            <person name="Sibirny A.A."/>
            <person name="Slot J.C."/>
            <person name="Stielow J.B."/>
            <person name="Sun H."/>
            <person name="Kurtzman C.P."/>
            <person name="Blackwell M."/>
            <person name="Grigoriev I.V."/>
            <person name="Jeffries T.W."/>
        </authorList>
    </citation>
    <scope>NUCLEOTIDE SEQUENCE [LARGE SCALE GENOMIC DNA]</scope>
    <source>
        <strain evidence="8">NRRL Y-1933</strain>
    </source>
</reference>
<evidence type="ECO:0000256" key="1">
    <source>
        <dbReference type="ARBA" id="ARBA00004496"/>
    </source>
</evidence>
<keyword evidence="4" id="KW-0677">Repeat</keyword>
<evidence type="ECO:0000256" key="5">
    <source>
        <dbReference type="ARBA" id="ARBA00022927"/>
    </source>
</evidence>
<dbReference type="GO" id="GO:0031267">
    <property type="term" value="F:small GTPase binding"/>
    <property type="evidence" value="ECO:0007669"/>
    <property type="project" value="InterPro"/>
</dbReference>
<proteinExistence type="predicted"/>
<dbReference type="AlphaFoldDB" id="A0A1E4RDN0"/>
<dbReference type="GO" id="GO:0006656">
    <property type="term" value="P:phosphatidylcholine biosynthetic process"/>
    <property type="evidence" value="ECO:0007669"/>
    <property type="project" value="EnsemblFungi"/>
</dbReference>
<evidence type="ECO:0000259" key="6">
    <source>
        <dbReference type="PROSITE" id="PS50166"/>
    </source>
</evidence>
<dbReference type="GO" id="GO:0046822">
    <property type="term" value="P:regulation of nucleocytoplasmic transport"/>
    <property type="evidence" value="ECO:0007669"/>
    <property type="project" value="EnsemblFungi"/>
</dbReference>
<evidence type="ECO:0000313" key="8">
    <source>
        <dbReference type="Proteomes" id="UP000095085"/>
    </source>
</evidence>
<dbReference type="GO" id="GO:0061676">
    <property type="term" value="F:importin-alpha family protein binding"/>
    <property type="evidence" value="ECO:0007669"/>
    <property type="project" value="EnsemblFungi"/>
</dbReference>
<evidence type="ECO:0000313" key="7">
    <source>
        <dbReference type="EMBL" id="ODV65374.1"/>
    </source>
</evidence>
<dbReference type="Gene3D" id="1.25.10.10">
    <property type="entry name" value="Leucine-rich Repeat Variant"/>
    <property type="match status" value="1"/>
</dbReference>
<feature type="domain" description="Importin N-terminal" evidence="6">
    <location>
        <begin position="23"/>
        <end position="103"/>
    </location>
</feature>
<feature type="non-terminal residue" evidence="7">
    <location>
        <position position="482"/>
    </location>
</feature>
<keyword evidence="8" id="KW-1185">Reference proteome</keyword>
<evidence type="ECO:0000256" key="3">
    <source>
        <dbReference type="ARBA" id="ARBA00022490"/>
    </source>
</evidence>
<evidence type="ECO:0000256" key="4">
    <source>
        <dbReference type="ARBA" id="ARBA00022737"/>
    </source>
</evidence>
<dbReference type="InterPro" id="IPR040122">
    <property type="entry name" value="Importin_beta"/>
</dbReference>
<evidence type="ECO:0000256" key="2">
    <source>
        <dbReference type="ARBA" id="ARBA00022448"/>
    </source>
</evidence>
<dbReference type="InterPro" id="IPR001494">
    <property type="entry name" value="Importin-beta_N"/>
</dbReference>
<protein>
    <submittedName>
        <fullName evidence="7">ARM repeat-containing protein</fullName>
    </submittedName>
</protein>
<dbReference type="GO" id="GO:0006607">
    <property type="term" value="P:NLS-bearing protein import into nucleus"/>
    <property type="evidence" value="ECO:0007669"/>
    <property type="project" value="EnsemblFungi"/>
</dbReference>
<dbReference type="InterPro" id="IPR016024">
    <property type="entry name" value="ARM-type_fold"/>
</dbReference>
<keyword evidence="2" id="KW-0813">Transport</keyword>
<dbReference type="InterPro" id="IPR011989">
    <property type="entry name" value="ARM-like"/>
</dbReference>
<gene>
    <name evidence="7" type="ORF">HYPBUDRAFT_153718</name>
</gene>
<dbReference type="GO" id="GO:0061608">
    <property type="term" value="F:nuclear import signal receptor activity"/>
    <property type="evidence" value="ECO:0007669"/>
    <property type="project" value="EnsemblFungi"/>
</dbReference>
<dbReference type="GO" id="GO:0060188">
    <property type="term" value="P:regulation of protein desumoylation"/>
    <property type="evidence" value="ECO:0007669"/>
    <property type="project" value="EnsemblFungi"/>
</dbReference>
<dbReference type="PANTHER" id="PTHR10527">
    <property type="entry name" value="IMPORTIN BETA"/>
    <property type="match status" value="1"/>
</dbReference>
<accession>A0A1E4RDN0</accession>
<dbReference type="RefSeq" id="XP_020074441.1">
    <property type="nucleotide sequence ID" value="XM_020221690.1"/>
</dbReference>